<reference evidence="4 5" key="1">
    <citation type="journal article" date="2013" name="Genome Announc.">
        <title>Draft genome sequences for three mercury-methylating, sulfate-reducing bacteria.</title>
        <authorList>
            <person name="Brown S.D."/>
            <person name="Hurt R.A.Jr."/>
            <person name="Gilmour C.C."/>
            <person name="Elias D.A."/>
        </authorList>
    </citation>
    <scope>NUCLEOTIDE SEQUENCE [LARGE SCALE GENOMIC DNA]</scope>
    <source>
        <strain evidence="4 5">DSM 2059</strain>
    </source>
</reference>
<evidence type="ECO:0000313" key="5">
    <source>
        <dbReference type="Proteomes" id="UP000014977"/>
    </source>
</evidence>
<feature type="domain" description="Rhodanese" evidence="3">
    <location>
        <begin position="199"/>
        <end position="314"/>
    </location>
</feature>
<dbReference type="Gene3D" id="3.40.250.10">
    <property type="entry name" value="Rhodanese-like domain"/>
    <property type="match status" value="2"/>
</dbReference>
<dbReference type="InterPro" id="IPR001763">
    <property type="entry name" value="Rhodanese-like_dom"/>
</dbReference>
<feature type="domain" description="Rhodanese" evidence="3">
    <location>
        <begin position="53"/>
        <end position="166"/>
    </location>
</feature>
<dbReference type="PATRIC" id="fig|1121405.3.peg.1529"/>
<dbReference type="SMART" id="SM00450">
    <property type="entry name" value="RHOD"/>
    <property type="match status" value="2"/>
</dbReference>
<dbReference type="OrthoDB" id="9781034at2"/>
<evidence type="ECO:0000313" key="4">
    <source>
        <dbReference type="EMBL" id="EPR41575.1"/>
    </source>
</evidence>
<dbReference type="Pfam" id="PF00581">
    <property type="entry name" value="Rhodanese"/>
    <property type="match status" value="2"/>
</dbReference>
<dbReference type="PANTHER" id="PTHR43855">
    <property type="entry name" value="THIOSULFATE SULFURTRANSFERASE"/>
    <property type="match status" value="1"/>
</dbReference>
<keyword evidence="5" id="KW-1185">Reference proteome</keyword>
<dbReference type="Proteomes" id="UP000014977">
    <property type="component" value="Unassembled WGS sequence"/>
</dbReference>
<dbReference type="PANTHER" id="PTHR43855:SF1">
    <property type="entry name" value="THIOSULFATE SULFURTRANSFERASE"/>
    <property type="match status" value="1"/>
</dbReference>
<gene>
    <name evidence="4" type="ORF">dsmv_2008</name>
</gene>
<dbReference type="RefSeq" id="WP_020876439.1">
    <property type="nucleotide sequence ID" value="NZ_ATHJ01000074.1"/>
</dbReference>
<accession>S7TXS7</accession>
<dbReference type="PROSITE" id="PS50206">
    <property type="entry name" value="RHODANESE_3"/>
    <property type="match status" value="2"/>
</dbReference>
<keyword evidence="1" id="KW-0677">Repeat</keyword>
<dbReference type="InterPro" id="IPR036873">
    <property type="entry name" value="Rhodanese-like_dom_sf"/>
</dbReference>
<feature type="region of interest" description="Disordered" evidence="2">
    <location>
        <begin position="329"/>
        <end position="370"/>
    </location>
</feature>
<dbReference type="eggNOG" id="COG2897">
    <property type="taxonomic scope" value="Bacteria"/>
</dbReference>
<sequence length="370" mass="41095">MNRKNSARHIIIPIILLSALVWSLSQALGSGSGGAYPNARFIVSADWLKQHLADEGLVIVDVRGDKYFDGTVIPGAVRLPWSEFRYDDIDENLGEKFAGPDKAQQVLGKYGITRSDTVLLYDSVERDGGATASYIFWVLDLLGHERMMLLDGGIDGWRAAGFETAKAPIRRDPVLYQAPSGEMKPWVLADGEFVYRRLGDPMYQIIDVRSREEYIGEKGSLDLRGEPLKLGHIPTAVNVDYRLNWVDEEHKKLKPYADLRKLYRGLDSNRAVIVYCDSGRRGSFGYFVMRVMGIQPVMSYEASWKEWGVPDRFYPVELVERRFGSDTLPGASETAVGEGRRVRSEAGSGDADSRLPASGSPKGGYVSCGG</sequence>
<name>S7TXS7_DESML</name>
<comment type="caution">
    <text evidence="4">The sequence shown here is derived from an EMBL/GenBank/DDBJ whole genome shotgun (WGS) entry which is preliminary data.</text>
</comment>
<dbReference type="SUPFAM" id="SSF52821">
    <property type="entry name" value="Rhodanese/Cell cycle control phosphatase"/>
    <property type="match status" value="2"/>
</dbReference>
<evidence type="ECO:0000256" key="2">
    <source>
        <dbReference type="SAM" id="MobiDB-lite"/>
    </source>
</evidence>
<dbReference type="AlphaFoldDB" id="S7TXS7"/>
<dbReference type="STRING" id="897.B2D07_08925"/>
<dbReference type="InterPro" id="IPR051126">
    <property type="entry name" value="Thiosulfate_sulfurtransferase"/>
</dbReference>
<proteinExistence type="predicted"/>
<dbReference type="CDD" id="cd01448">
    <property type="entry name" value="TST_Repeat_1"/>
    <property type="match status" value="1"/>
</dbReference>
<dbReference type="EMBL" id="ATHJ01000074">
    <property type="protein sequence ID" value="EPR41575.1"/>
    <property type="molecule type" value="Genomic_DNA"/>
</dbReference>
<protein>
    <submittedName>
        <fullName evidence="4">Rhodanese-like protein</fullName>
    </submittedName>
</protein>
<evidence type="ECO:0000256" key="1">
    <source>
        <dbReference type="ARBA" id="ARBA00022737"/>
    </source>
</evidence>
<organism evidence="4 5">
    <name type="scientific">Desulfococcus multivorans DSM 2059</name>
    <dbReference type="NCBI Taxonomy" id="1121405"/>
    <lineage>
        <taxon>Bacteria</taxon>
        <taxon>Pseudomonadati</taxon>
        <taxon>Thermodesulfobacteriota</taxon>
        <taxon>Desulfobacteria</taxon>
        <taxon>Desulfobacterales</taxon>
        <taxon>Desulfococcaceae</taxon>
        <taxon>Desulfococcus</taxon>
    </lineage>
</organism>
<evidence type="ECO:0000259" key="3">
    <source>
        <dbReference type="PROSITE" id="PS50206"/>
    </source>
</evidence>